<reference evidence="2" key="1">
    <citation type="journal article" date="2016" name="PLoS ONE">
        <title>Comparison of O-Antigen Gene Clusters of All O-Serogroups of Escherichia coli and Proposal for Adopting a New Nomenclature for O-Typing.</title>
        <authorList>
            <person name="DebRoy C."/>
            <person name="Fratamico P.M."/>
            <person name="Yan X."/>
            <person name="Baranzoni G."/>
            <person name="Liu Y."/>
            <person name="Needleman D.S."/>
            <person name="Tebbs R."/>
            <person name="O'Connell C.D."/>
            <person name="Allred A."/>
            <person name="Swimley M."/>
            <person name="Mwangi M."/>
            <person name="Kapur V."/>
            <person name="Raygoza Garay J.A."/>
            <person name="Roberts E.L."/>
            <person name="Katani R."/>
        </authorList>
    </citation>
    <scope>NUCLEOTIDE SEQUENCE</scope>
    <source>
        <strain evidence="2">SSI 81930</strain>
    </source>
</reference>
<dbReference type="RefSeq" id="WP_032283334.1">
    <property type="nucleotide sequence ID" value="NZ_AP027634.1"/>
</dbReference>
<evidence type="ECO:0000259" key="1">
    <source>
        <dbReference type="Pfam" id="PF00535"/>
    </source>
</evidence>
<dbReference type="CDD" id="cd00761">
    <property type="entry name" value="Glyco_tranf_GTA_type"/>
    <property type="match status" value="1"/>
</dbReference>
<dbReference type="InterPro" id="IPR001173">
    <property type="entry name" value="Glyco_trans_2-like"/>
</dbReference>
<dbReference type="SUPFAM" id="SSF53448">
    <property type="entry name" value="Nucleotide-diphospho-sugar transferases"/>
    <property type="match status" value="1"/>
</dbReference>
<dbReference type="GO" id="GO:0016758">
    <property type="term" value="F:hexosyltransferase activity"/>
    <property type="evidence" value="ECO:0007669"/>
    <property type="project" value="UniProtKB-ARBA"/>
</dbReference>
<dbReference type="PANTHER" id="PTHR22916:SF3">
    <property type="entry name" value="UDP-GLCNAC:BETAGAL BETA-1,3-N-ACETYLGLUCOSAMINYLTRANSFERASE-LIKE PROTEIN 1"/>
    <property type="match status" value="1"/>
</dbReference>
<evidence type="ECO:0000313" key="2">
    <source>
        <dbReference type="EMBL" id="AIG62776.1"/>
    </source>
</evidence>
<gene>
    <name evidence="2" type="primary">pglI</name>
</gene>
<accession>A0A0B4N4J4</accession>
<dbReference type="PANTHER" id="PTHR22916">
    <property type="entry name" value="GLYCOSYLTRANSFERASE"/>
    <property type="match status" value="1"/>
</dbReference>
<sequence length="384" mass="44384">MIKLSILIPTKNRSEYLDDVLSSLLTWKRDDFEVIIQDNSDDLKTHNVVEKYRYDHRVKYFYVKEHLSVIDNFEYAVKNSSGKIITAIGDDDGILPIVMDVADWMLKNSVEAVLTNKAEYVWPDLISKYNSNYNNSKLKFNKNYSYDYKKINCIDEFLQVCRHGGTSMGRLPRIYYGLVCRESLDHVFNLTGQYFPGPSPDMANAASLSLVIKSFYYLNFPVFIAGSSSKSTAGLGLKRKHLGAISEIKHLPMNTMAEWNKNIPDFWSGPTIWAQSVSSVIKKMEPTYDLNYEYLYARCFVFFPQKSKCIYLALRQYGISGKTVIKIIYWYVYNWKLRFVHLLPKLLAKIGKKDHNIITIDEQLKISQAVDSLLSFTQKSDLSK</sequence>
<organism evidence="2">
    <name type="scientific">Escherichia coli</name>
    <dbReference type="NCBI Taxonomy" id="562"/>
    <lineage>
        <taxon>Bacteria</taxon>
        <taxon>Pseudomonadati</taxon>
        <taxon>Pseudomonadota</taxon>
        <taxon>Gammaproteobacteria</taxon>
        <taxon>Enterobacterales</taxon>
        <taxon>Enterobacteriaceae</taxon>
        <taxon>Escherichia</taxon>
    </lineage>
</organism>
<proteinExistence type="predicted"/>
<name>A0A0B4N4J4_ECOLX</name>
<dbReference type="Gene3D" id="3.90.550.10">
    <property type="entry name" value="Spore Coat Polysaccharide Biosynthesis Protein SpsA, Chain A"/>
    <property type="match status" value="1"/>
</dbReference>
<dbReference type="Pfam" id="PF00535">
    <property type="entry name" value="Glycos_transf_2"/>
    <property type="match status" value="1"/>
</dbReference>
<dbReference type="AlphaFoldDB" id="A0A0B4N4J4"/>
<dbReference type="InterPro" id="IPR029044">
    <property type="entry name" value="Nucleotide-diphossugar_trans"/>
</dbReference>
<protein>
    <submittedName>
        <fullName evidence="2">GalNAc(5)-diNAcBac-PP-undecaprenol beta-1,3-glucosyltransferase</fullName>
    </submittedName>
</protein>
<feature type="domain" description="Glycosyltransferase 2-like" evidence="1">
    <location>
        <begin position="5"/>
        <end position="152"/>
    </location>
</feature>
<dbReference type="EMBL" id="KJ778802">
    <property type="protein sequence ID" value="AIG62776.1"/>
    <property type="molecule type" value="Genomic_DNA"/>
</dbReference>
<keyword evidence="2" id="KW-0808">Transferase</keyword>